<organism evidence="2 3">
    <name type="scientific">Ensete ventricosum</name>
    <name type="common">Abyssinian banana</name>
    <name type="synonym">Musa ensete</name>
    <dbReference type="NCBI Taxonomy" id="4639"/>
    <lineage>
        <taxon>Eukaryota</taxon>
        <taxon>Viridiplantae</taxon>
        <taxon>Streptophyta</taxon>
        <taxon>Embryophyta</taxon>
        <taxon>Tracheophyta</taxon>
        <taxon>Spermatophyta</taxon>
        <taxon>Magnoliopsida</taxon>
        <taxon>Liliopsida</taxon>
        <taxon>Zingiberales</taxon>
        <taxon>Musaceae</taxon>
        <taxon>Ensete</taxon>
    </lineage>
</organism>
<proteinExistence type="predicted"/>
<dbReference type="AlphaFoldDB" id="A0A427AKN3"/>
<name>A0A427AKN3_ENSVE</name>
<feature type="region of interest" description="Disordered" evidence="1">
    <location>
        <begin position="186"/>
        <end position="214"/>
    </location>
</feature>
<evidence type="ECO:0000256" key="1">
    <source>
        <dbReference type="SAM" id="MobiDB-lite"/>
    </source>
</evidence>
<gene>
    <name evidence="2" type="ORF">B296_00008291</name>
</gene>
<evidence type="ECO:0000313" key="2">
    <source>
        <dbReference type="EMBL" id="RRT76736.1"/>
    </source>
</evidence>
<feature type="compositionally biased region" description="Basic and acidic residues" evidence="1">
    <location>
        <begin position="189"/>
        <end position="208"/>
    </location>
</feature>
<sequence>MSSSSRGMSPRDVKAYRALEVMKSCHSFDSVVTEELLGLVWERYSITNDYELYVPQPEQRPFDPFVNGFELSTNALEVGFRFPLHPVVEACSNGGASRPSQMAPNSWRYMVAFLGECRGVGIVPTRTLLATWGLVQLHGVRIPSFLYVLYRFVVDCPFCDIEMVNLKALRGMPRMSIAHVVAHATASSTREEPTKAPKVHLPDGGDTRPKKKPKLGFWKMSKSTTAQEATTREACGAKECLGIDRLGMTDRELWVLRGRSRLERPEQRGSKVMVAVDQRATDLQSKVNQLKSDLREAKRQLGELQ</sequence>
<comment type="caution">
    <text evidence="2">The sequence shown here is derived from an EMBL/GenBank/DDBJ whole genome shotgun (WGS) entry which is preliminary data.</text>
</comment>
<dbReference type="Proteomes" id="UP000287651">
    <property type="component" value="Unassembled WGS sequence"/>
</dbReference>
<accession>A0A427AKN3</accession>
<protein>
    <submittedName>
        <fullName evidence="2">Uncharacterized protein</fullName>
    </submittedName>
</protein>
<reference evidence="2 3" key="1">
    <citation type="journal article" date="2014" name="Agronomy (Basel)">
        <title>A Draft Genome Sequence for Ensete ventricosum, the Drought-Tolerant Tree Against Hunger.</title>
        <authorList>
            <person name="Harrison J."/>
            <person name="Moore K.A."/>
            <person name="Paszkiewicz K."/>
            <person name="Jones T."/>
            <person name="Grant M."/>
            <person name="Ambacheew D."/>
            <person name="Muzemil S."/>
            <person name="Studholme D.J."/>
        </authorList>
    </citation>
    <scope>NUCLEOTIDE SEQUENCE [LARGE SCALE GENOMIC DNA]</scope>
</reference>
<evidence type="ECO:0000313" key="3">
    <source>
        <dbReference type="Proteomes" id="UP000287651"/>
    </source>
</evidence>
<dbReference type="EMBL" id="AMZH03002113">
    <property type="protein sequence ID" value="RRT76736.1"/>
    <property type="molecule type" value="Genomic_DNA"/>
</dbReference>